<dbReference type="Proteomes" id="UP000626109">
    <property type="component" value="Unassembled WGS sequence"/>
</dbReference>
<reference evidence="1" key="1">
    <citation type="submission" date="2021-02" db="EMBL/GenBank/DDBJ databases">
        <authorList>
            <person name="Dougan E. K."/>
            <person name="Rhodes N."/>
            <person name="Thang M."/>
            <person name="Chan C."/>
        </authorList>
    </citation>
    <scope>NUCLEOTIDE SEQUENCE</scope>
</reference>
<protein>
    <submittedName>
        <fullName evidence="1">Uncharacterized protein</fullName>
    </submittedName>
</protein>
<gene>
    <name evidence="1" type="ORF">PGLA2088_LOCUS47758</name>
</gene>
<accession>A0A813LPZ4</accession>
<sequence length="130" mass="14953">LRPKVCSQASSVERRAPYLTNMAPIEDLQSRDLGWISDFVMQQMVIMIRPMMDHLQQTDTAADYTQRAVQRLSMDVTECRSDIERTNKYLAILRQGLGVQNEGKCMLQRGLEGNTRTIKRLDEQMESMLG</sequence>
<feature type="non-terminal residue" evidence="1">
    <location>
        <position position="130"/>
    </location>
</feature>
<proteinExistence type="predicted"/>
<evidence type="ECO:0000313" key="1">
    <source>
        <dbReference type="EMBL" id="CAE8735292.1"/>
    </source>
</evidence>
<comment type="caution">
    <text evidence="1">The sequence shown here is derived from an EMBL/GenBank/DDBJ whole genome shotgun (WGS) entry which is preliminary data.</text>
</comment>
<organism evidence="1 2">
    <name type="scientific">Polarella glacialis</name>
    <name type="common">Dinoflagellate</name>
    <dbReference type="NCBI Taxonomy" id="89957"/>
    <lineage>
        <taxon>Eukaryota</taxon>
        <taxon>Sar</taxon>
        <taxon>Alveolata</taxon>
        <taxon>Dinophyceae</taxon>
        <taxon>Suessiales</taxon>
        <taxon>Suessiaceae</taxon>
        <taxon>Polarella</taxon>
    </lineage>
</organism>
<dbReference type="EMBL" id="CAJNNW010036533">
    <property type="protein sequence ID" value="CAE8735292.1"/>
    <property type="molecule type" value="Genomic_DNA"/>
</dbReference>
<dbReference type="AlphaFoldDB" id="A0A813LPZ4"/>
<feature type="non-terminal residue" evidence="1">
    <location>
        <position position="1"/>
    </location>
</feature>
<name>A0A813LPZ4_POLGL</name>
<evidence type="ECO:0000313" key="2">
    <source>
        <dbReference type="Proteomes" id="UP000626109"/>
    </source>
</evidence>